<feature type="compositionally biased region" description="Basic residues" evidence="2">
    <location>
        <begin position="335"/>
        <end position="350"/>
    </location>
</feature>
<protein>
    <recommendedName>
        <fullName evidence="3">CCZ1/INTU/HSP4 first Longin domain-containing protein</fullName>
    </recommendedName>
</protein>
<feature type="compositionally biased region" description="Polar residues" evidence="2">
    <location>
        <begin position="575"/>
        <end position="600"/>
    </location>
</feature>
<dbReference type="InterPro" id="IPR013176">
    <property type="entry name" value="Ccz1"/>
</dbReference>
<dbReference type="EMBL" id="JBFTWV010000031">
    <property type="protein sequence ID" value="KAL2795874.1"/>
    <property type="molecule type" value="Genomic_DNA"/>
</dbReference>
<feature type="domain" description="CCZ1/INTU/HSP4 first Longin" evidence="3">
    <location>
        <begin position="15"/>
        <end position="118"/>
    </location>
</feature>
<dbReference type="Pfam" id="PF19031">
    <property type="entry name" value="Intu_longin_1"/>
    <property type="match status" value="1"/>
</dbReference>
<sequence>MPEGGSSSVIPAQLSFLAIYNPQLGTTDETIREQVVFYTSRSELSRRQDSLAATNEDQEDNGSWNERLRQIGLAQGMVSFARNFSEGKAVDYIETERSQIVLHELEKDWWILASVDLTRLPVGSNNVSSSQKESREPSFNYSSRELTPPQLLIQQLRRAHSIFLLHHAPSLDSLYKSSGRSTLCTFLENFWFRFAWNWDILLFGNPAVEIYNGVKLSAGGELGIGVGEEEWGSGEREVLEDFVSRTDGLVDLVVSRFGDPYESTHNSQTTSKPEGAAEDRWLGSDAYPRPSDGVVFSGVGAIERHSLVSVSQWVEWIYRYGTDAYGVDEDPTSPRRWKRRKRQRGRATKKANKERSFPSDTSQNAVPDRPFSPGIPRPLVTGTPSPPPPSDDPERRTKEQPNNEDSQGLGDRAGEWMATGTETFVKYLTLGYGSSWGFSSGSSSPRPQVGQSKGGDSANDIGSDAPISNDQSRYRNRGRYIIGLQDNKTSPDIVLEEADPTDSASSNEKIAKRTMHIRLATPQQESTASVQLQVVVYVNQPFIYTFLFDTSTPDLLDPSLYHRIHHQLGPLQKPLNISTSPSTAASRISHTPESIPKPQQQNQPIYDLVYEPHNLTIRSSIPNIPDLISQIQPQRPQLQDPPSLSRVEAISIHHRLLTTYIETRSRPLELERTCKTSRGWWIVWVRVSSPPSQAKPDSEHNLEQKRQEAFIIRQASDHAASSSLGHARNTSSIGGGSGARFFRDLGGASSPGLSLQNSRMDTGPGKLVEGLGLDARRYIESLLSLNR</sequence>
<comment type="similarity">
    <text evidence="1">Belongs to the CCZ1 family.</text>
</comment>
<accession>A0ABR4GA28</accession>
<evidence type="ECO:0000256" key="2">
    <source>
        <dbReference type="SAM" id="MobiDB-lite"/>
    </source>
</evidence>
<evidence type="ECO:0000313" key="5">
    <source>
        <dbReference type="Proteomes" id="UP001610563"/>
    </source>
</evidence>
<feature type="region of interest" description="Disordered" evidence="2">
    <location>
        <begin position="572"/>
        <end position="600"/>
    </location>
</feature>
<feature type="region of interest" description="Disordered" evidence="2">
    <location>
        <begin position="438"/>
        <end position="474"/>
    </location>
</feature>
<feature type="region of interest" description="Disordered" evidence="2">
    <location>
        <begin position="124"/>
        <end position="143"/>
    </location>
</feature>
<evidence type="ECO:0000259" key="3">
    <source>
        <dbReference type="Pfam" id="PF19031"/>
    </source>
</evidence>
<dbReference type="PANTHER" id="PTHR13056:SF0">
    <property type="entry name" value="VACUOLAR FUSION PROTEIN CCZ1 HOMOLOG-RELATED"/>
    <property type="match status" value="1"/>
</dbReference>
<gene>
    <name evidence="4" type="ORF">BJX66DRAFT_160248</name>
</gene>
<feature type="compositionally biased region" description="Basic and acidic residues" evidence="2">
    <location>
        <begin position="392"/>
        <end position="401"/>
    </location>
</feature>
<name>A0ABR4GA28_9EURO</name>
<reference evidence="4 5" key="1">
    <citation type="submission" date="2024-07" db="EMBL/GenBank/DDBJ databases">
        <title>Section-level genome sequencing and comparative genomics of Aspergillus sections Usti and Cavernicolus.</title>
        <authorList>
            <consortium name="Lawrence Berkeley National Laboratory"/>
            <person name="Nybo J.L."/>
            <person name="Vesth T.C."/>
            <person name="Theobald S."/>
            <person name="Frisvad J.C."/>
            <person name="Larsen T.O."/>
            <person name="Kjaerboelling I."/>
            <person name="Rothschild-Mancinelli K."/>
            <person name="Lyhne E.K."/>
            <person name="Kogle M.E."/>
            <person name="Barry K."/>
            <person name="Clum A."/>
            <person name="Na H."/>
            <person name="Ledsgaard L."/>
            <person name="Lin J."/>
            <person name="Lipzen A."/>
            <person name="Kuo A."/>
            <person name="Riley R."/>
            <person name="Mondo S."/>
            <person name="Labutti K."/>
            <person name="Haridas S."/>
            <person name="Pangalinan J."/>
            <person name="Salamov A.A."/>
            <person name="Simmons B.A."/>
            <person name="Magnuson J.K."/>
            <person name="Chen J."/>
            <person name="Drula E."/>
            <person name="Henrissat B."/>
            <person name="Wiebenga A."/>
            <person name="Lubbers R.J."/>
            <person name="Gomes A.C."/>
            <person name="Makela M.R."/>
            <person name="Stajich J."/>
            <person name="Grigoriev I.V."/>
            <person name="Mortensen U.H."/>
            <person name="De Vries R.P."/>
            <person name="Baker S.E."/>
            <person name="Andersen M.R."/>
        </authorList>
    </citation>
    <scope>NUCLEOTIDE SEQUENCE [LARGE SCALE GENOMIC DNA]</scope>
    <source>
        <strain evidence="4 5">CBS 209.92</strain>
    </source>
</reference>
<dbReference type="Proteomes" id="UP001610563">
    <property type="component" value="Unassembled WGS sequence"/>
</dbReference>
<dbReference type="InterPro" id="IPR043987">
    <property type="entry name" value="CCZ1/INTU/HSP4_longin_1"/>
</dbReference>
<feature type="compositionally biased region" description="Polar residues" evidence="2">
    <location>
        <begin position="263"/>
        <end position="272"/>
    </location>
</feature>
<comment type="caution">
    <text evidence="4">The sequence shown here is derived from an EMBL/GenBank/DDBJ whole genome shotgun (WGS) entry which is preliminary data.</text>
</comment>
<proteinExistence type="inferred from homology"/>
<keyword evidence="5" id="KW-1185">Reference proteome</keyword>
<organism evidence="4 5">
    <name type="scientific">Aspergillus keveii</name>
    <dbReference type="NCBI Taxonomy" id="714993"/>
    <lineage>
        <taxon>Eukaryota</taxon>
        <taxon>Fungi</taxon>
        <taxon>Dikarya</taxon>
        <taxon>Ascomycota</taxon>
        <taxon>Pezizomycotina</taxon>
        <taxon>Eurotiomycetes</taxon>
        <taxon>Eurotiomycetidae</taxon>
        <taxon>Eurotiales</taxon>
        <taxon>Aspergillaceae</taxon>
        <taxon>Aspergillus</taxon>
        <taxon>Aspergillus subgen. Nidulantes</taxon>
    </lineage>
</organism>
<evidence type="ECO:0000313" key="4">
    <source>
        <dbReference type="EMBL" id="KAL2795874.1"/>
    </source>
</evidence>
<evidence type="ECO:0000256" key="1">
    <source>
        <dbReference type="ARBA" id="ARBA00005352"/>
    </source>
</evidence>
<feature type="region of interest" description="Disordered" evidence="2">
    <location>
        <begin position="261"/>
        <end position="283"/>
    </location>
</feature>
<dbReference type="PANTHER" id="PTHR13056">
    <property type="entry name" value="VACUOLAR FUSION PROTEIN CCZ1 HOMOLOG-RELATED"/>
    <property type="match status" value="1"/>
</dbReference>
<feature type="region of interest" description="Disordered" evidence="2">
    <location>
        <begin position="324"/>
        <end position="414"/>
    </location>
</feature>